<organism evidence="7 8">
    <name type="scientific">Bacteroides finegoldii</name>
    <dbReference type="NCBI Taxonomy" id="338188"/>
    <lineage>
        <taxon>Bacteria</taxon>
        <taxon>Pseudomonadati</taxon>
        <taxon>Bacteroidota</taxon>
        <taxon>Bacteroidia</taxon>
        <taxon>Bacteroidales</taxon>
        <taxon>Bacteroidaceae</taxon>
        <taxon>Bacteroides</taxon>
    </lineage>
</organism>
<feature type="transmembrane region" description="Helical" evidence="6">
    <location>
        <begin position="243"/>
        <end position="266"/>
    </location>
</feature>
<protein>
    <submittedName>
        <fullName evidence="7">Flippase</fullName>
    </submittedName>
</protein>
<evidence type="ECO:0000256" key="5">
    <source>
        <dbReference type="ARBA" id="ARBA00023136"/>
    </source>
</evidence>
<sequence length="514" mass="59498">MSQESRVRKSLLNARVNLIFYFLTLALSFFSRKIFLDTLGADFVGLTGTLQNLLGFLNLAELGIGSAIGYVLYKPLFDHDETKINEIISVFGYLYRWIGKIILIAGCILACFLPLIFPNTEFDLGLIFFAYFSFLTSSLIGYFANYKQTLLGADQKNYVVTAYFQTATIIKTIIQMALAYYTGNYYLWVIVELSFGIIYSFILNWKINQVYPWLRSEVSQGRILFKKYPEVMKYTKQLFVHRISAFVQFQVSPFLIYIFVSLQTVAFYGNYTLFIDKISIFLSNVFGSVSAGVGNLIAEGNISKIIQIFWELMAVRFFLVGIFIFGLYHLLPPFIQLWLGKEYILPNSVLCLLIVNFFMGLCRGFVDPFLYGYGLFYDTWAPITESIIYIVVSLVGGYYCGLIGVIIGSTMSLFIIVCLWKPYFLFKKGFRKSAYLYWIGWGKYTFMFLGTTILCTNLIDKVIYIQPITWNNFIFYSLFVIILFAVIYTLIMYLFSKSLRVVFKRLLFSYIFKR</sequence>
<dbReference type="EMBL" id="CYZH01000010">
    <property type="protein sequence ID" value="CUO51425.1"/>
    <property type="molecule type" value="Genomic_DNA"/>
</dbReference>
<dbReference type="PANTHER" id="PTHR30250:SF26">
    <property type="entry name" value="PSMA PROTEIN"/>
    <property type="match status" value="1"/>
</dbReference>
<feature type="transmembrane region" description="Helical" evidence="6">
    <location>
        <begin position="50"/>
        <end position="73"/>
    </location>
</feature>
<proteinExistence type="predicted"/>
<feature type="transmembrane region" description="Helical" evidence="6">
    <location>
        <begin position="124"/>
        <end position="146"/>
    </location>
</feature>
<dbReference type="STRING" id="338188.ERS852397_02202"/>
<feature type="transmembrane region" description="Helical" evidence="6">
    <location>
        <begin position="278"/>
        <end position="297"/>
    </location>
</feature>
<evidence type="ECO:0000256" key="2">
    <source>
        <dbReference type="ARBA" id="ARBA00022475"/>
    </source>
</evidence>
<keyword evidence="2" id="KW-1003">Cell membrane</keyword>
<feature type="transmembrane region" description="Helical" evidence="6">
    <location>
        <begin position="12"/>
        <end position="30"/>
    </location>
</feature>
<feature type="transmembrane region" description="Helical" evidence="6">
    <location>
        <begin position="374"/>
        <end position="395"/>
    </location>
</feature>
<dbReference type="InterPro" id="IPR050833">
    <property type="entry name" value="Poly_Biosynth_Transport"/>
</dbReference>
<evidence type="ECO:0000256" key="3">
    <source>
        <dbReference type="ARBA" id="ARBA00022692"/>
    </source>
</evidence>
<evidence type="ECO:0000256" key="6">
    <source>
        <dbReference type="SAM" id="Phobius"/>
    </source>
</evidence>
<comment type="subcellular location">
    <subcellularLocation>
        <location evidence="1">Cell membrane</location>
        <topology evidence="1">Multi-pass membrane protein</topology>
    </subcellularLocation>
</comment>
<dbReference type="GO" id="GO:0005886">
    <property type="term" value="C:plasma membrane"/>
    <property type="evidence" value="ECO:0007669"/>
    <property type="project" value="UniProtKB-SubCell"/>
</dbReference>
<name>A0A174FTJ3_9BACE</name>
<evidence type="ECO:0000256" key="4">
    <source>
        <dbReference type="ARBA" id="ARBA00022989"/>
    </source>
</evidence>
<dbReference type="PANTHER" id="PTHR30250">
    <property type="entry name" value="PST FAMILY PREDICTED COLANIC ACID TRANSPORTER"/>
    <property type="match status" value="1"/>
</dbReference>
<gene>
    <name evidence="7" type="ORF">ERS852397_02202</name>
</gene>
<feature type="transmembrane region" description="Helical" evidence="6">
    <location>
        <begin position="94"/>
        <end position="118"/>
    </location>
</feature>
<accession>A0A174FTJ3</accession>
<feature type="transmembrane region" description="Helical" evidence="6">
    <location>
        <begin position="343"/>
        <end position="362"/>
    </location>
</feature>
<feature type="transmembrane region" description="Helical" evidence="6">
    <location>
        <begin position="401"/>
        <end position="423"/>
    </location>
</feature>
<keyword evidence="3 6" id="KW-0812">Transmembrane</keyword>
<feature type="transmembrane region" description="Helical" evidence="6">
    <location>
        <begin position="158"/>
        <end position="179"/>
    </location>
</feature>
<dbReference type="Proteomes" id="UP000095517">
    <property type="component" value="Unassembled WGS sequence"/>
</dbReference>
<keyword evidence="4 6" id="KW-1133">Transmembrane helix</keyword>
<evidence type="ECO:0000313" key="8">
    <source>
        <dbReference type="Proteomes" id="UP000095517"/>
    </source>
</evidence>
<reference evidence="7 8" key="1">
    <citation type="submission" date="2015-09" db="EMBL/GenBank/DDBJ databases">
        <authorList>
            <consortium name="Pathogen Informatics"/>
        </authorList>
    </citation>
    <scope>NUCLEOTIDE SEQUENCE [LARGE SCALE GENOMIC DNA]</scope>
    <source>
        <strain evidence="7 8">2789STDY5608840</strain>
    </source>
</reference>
<feature type="transmembrane region" description="Helical" evidence="6">
    <location>
        <begin position="309"/>
        <end position="331"/>
    </location>
</feature>
<evidence type="ECO:0000313" key="7">
    <source>
        <dbReference type="EMBL" id="CUO51425.1"/>
    </source>
</evidence>
<evidence type="ECO:0000256" key="1">
    <source>
        <dbReference type="ARBA" id="ARBA00004651"/>
    </source>
</evidence>
<keyword evidence="5 6" id="KW-0472">Membrane</keyword>
<dbReference type="AlphaFoldDB" id="A0A174FTJ3"/>
<feature type="transmembrane region" description="Helical" evidence="6">
    <location>
        <begin position="474"/>
        <end position="495"/>
    </location>
</feature>
<feature type="transmembrane region" description="Helical" evidence="6">
    <location>
        <begin position="435"/>
        <end position="454"/>
    </location>
</feature>
<dbReference type="RefSeq" id="WP_055279112.1">
    <property type="nucleotide sequence ID" value="NZ_CABIXA010000010.1"/>
</dbReference>
<feature type="transmembrane region" description="Helical" evidence="6">
    <location>
        <begin position="185"/>
        <end position="205"/>
    </location>
</feature>